<dbReference type="InterPro" id="IPR014263">
    <property type="entry name" value="Methanolan_biosynth_EpsI"/>
</dbReference>
<feature type="domain" description="Methanolan biosynthesis EpsI" evidence="2">
    <location>
        <begin position="6"/>
        <end position="203"/>
    </location>
</feature>
<evidence type="ECO:0000313" key="4">
    <source>
        <dbReference type="Proteomes" id="UP000002710"/>
    </source>
</evidence>
<evidence type="ECO:0000313" key="3">
    <source>
        <dbReference type="EMBL" id="ABB37649.1"/>
    </source>
</evidence>
<evidence type="ECO:0000256" key="1">
    <source>
        <dbReference type="SAM" id="SignalP"/>
    </source>
</evidence>
<keyword evidence="4" id="KW-1185">Reference proteome</keyword>
<gene>
    <name evidence="3" type="ordered locus">Dde_0848</name>
</gene>
<dbReference type="HOGENOM" id="CLU_096773_0_0_7"/>
<feature type="chain" id="PRO_5004219862" evidence="1">
    <location>
        <begin position="22"/>
        <end position="206"/>
    </location>
</feature>
<dbReference type="eggNOG" id="COG1269">
    <property type="taxonomic scope" value="Bacteria"/>
</dbReference>
<keyword evidence="1" id="KW-0732">Signal</keyword>
<dbReference type="RefSeq" id="WP_011366908.1">
    <property type="nucleotide sequence ID" value="NC_007519.1"/>
</dbReference>
<reference evidence="3 4" key="1">
    <citation type="journal article" date="2011" name="J. Bacteriol.">
        <title>Complete genome sequence and updated annotation of Desulfovibrio alaskensis G20.</title>
        <authorList>
            <person name="Hauser L.J."/>
            <person name="Land M.L."/>
            <person name="Brown S.D."/>
            <person name="Larimer F."/>
            <person name="Keller K.L."/>
            <person name="Rapp-Giles B.J."/>
            <person name="Price M.N."/>
            <person name="Lin M."/>
            <person name="Bruce D.C."/>
            <person name="Detter J.C."/>
            <person name="Tapia R."/>
            <person name="Han C.S."/>
            <person name="Goodwin L.A."/>
            <person name="Cheng J.F."/>
            <person name="Pitluck S."/>
            <person name="Copeland A."/>
            <person name="Lucas S."/>
            <person name="Nolan M."/>
            <person name="Lapidus A.L."/>
            <person name="Palumbo A.V."/>
            <person name="Wall J.D."/>
        </authorList>
    </citation>
    <scope>NUCLEOTIDE SEQUENCE [LARGE SCALE GENOMIC DNA]</scope>
    <source>
        <strain evidence="4">ATCC BAA 1058 / DSM 17464 / G20</strain>
    </source>
</reference>
<dbReference type="KEGG" id="dde:Dde_0848"/>
<proteinExistence type="predicted"/>
<accession>Q314J7</accession>
<name>Q314J7_OLEA2</name>
<evidence type="ECO:0000259" key="2">
    <source>
        <dbReference type="Pfam" id="PF11984"/>
    </source>
</evidence>
<dbReference type="Proteomes" id="UP000002710">
    <property type="component" value="Chromosome"/>
</dbReference>
<dbReference type="EMBL" id="CP000112">
    <property type="protein sequence ID" value="ABB37649.1"/>
    <property type="molecule type" value="Genomic_DNA"/>
</dbReference>
<sequence>MRARFCVVFALLALAAVFVHTHSTASAPPHRPLQEIPVSLGPWRLMGQTAFSTEVLDLLRPTDYLMRRYQDRSGVVVDLYVGYHGGAKGEGGIHSPRNCLPGSGWYELSSNPMVVRTSAGSVHLVRAEYAYGEMSTSFYYWFDVRGRSLTDEYALKWEQLVNGLLHGRKDASFIRISVPPHIPQPDEVATRFISDFYPVLNTFLPR</sequence>
<dbReference type="STRING" id="207559.Dde_0848"/>
<feature type="signal peptide" evidence="1">
    <location>
        <begin position="1"/>
        <end position="21"/>
    </location>
</feature>
<dbReference type="Pfam" id="PF11984">
    <property type="entry name" value="DUF3485"/>
    <property type="match status" value="1"/>
</dbReference>
<protein>
    <submittedName>
        <fullName evidence="3">EpsI family protein</fullName>
    </submittedName>
</protein>
<organism evidence="3 4">
    <name type="scientific">Oleidesulfovibrio alaskensis (strain ATCC BAA-1058 / DSM 17464 / G20)</name>
    <name type="common">Desulfovibrio alaskensis</name>
    <dbReference type="NCBI Taxonomy" id="207559"/>
    <lineage>
        <taxon>Bacteria</taxon>
        <taxon>Pseudomonadati</taxon>
        <taxon>Thermodesulfobacteriota</taxon>
        <taxon>Desulfovibrionia</taxon>
        <taxon>Desulfovibrionales</taxon>
        <taxon>Desulfovibrionaceae</taxon>
        <taxon>Oleidesulfovibrio</taxon>
    </lineage>
</organism>
<dbReference type="NCBIfam" id="TIGR02914">
    <property type="entry name" value="EpsI_fam"/>
    <property type="match status" value="1"/>
</dbReference>
<dbReference type="AlphaFoldDB" id="Q314J7"/>